<keyword evidence="5" id="KW-0804">Transcription</keyword>
<comment type="similarity">
    <text evidence="2">Belongs to the bZIP family.</text>
</comment>
<keyword evidence="6" id="KW-0539">Nucleus</keyword>
<dbReference type="PROSITE" id="PS50217">
    <property type="entry name" value="BZIP"/>
    <property type="match status" value="1"/>
</dbReference>
<gene>
    <name evidence="9" type="ORF">TanjilG_02494</name>
</gene>
<dbReference type="SUPFAM" id="SSF57959">
    <property type="entry name" value="Leucine zipper domain"/>
    <property type="match status" value="1"/>
</dbReference>
<evidence type="ECO:0000259" key="8">
    <source>
        <dbReference type="PROSITE" id="PS50217"/>
    </source>
</evidence>
<evidence type="ECO:0000256" key="3">
    <source>
        <dbReference type="ARBA" id="ARBA00023015"/>
    </source>
</evidence>
<dbReference type="Gene3D" id="1.20.5.170">
    <property type="match status" value="1"/>
</dbReference>
<comment type="subcellular location">
    <subcellularLocation>
        <location evidence="1">Nucleus</location>
    </subcellularLocation>
</comment>
<dbReference type="GO" id="GO:0005634">
    <property type="term" value="C:nucleus"/>
    <property type="evidence" value="ECO:0007669"/>
    <property type="project" value="UniProtKB-SubCell"/>
</dbReference>
<evidence type="ECO:0000256" key="6">
    <source>
        <dbReference type="ARBA" id="ARBA00023242"/>
    </source>
</evidence>
<keyword evidence="4" id="KW-0238">DNA-binding</keyword>
<dbReference type="InterPro" id="IPR012900">
    <property type="entry name" value="MFMR"/>
</dbReference>
<dbReference type="Proteomes" id="UP000188354">
    <property type="component" value="Chromosome LG02"/>
</dbReference>
<protein>
    <recommendedName>
        <fullName evidence="8">BZIP domain-containing protein</fullName>
    </recommendedName>
</protein>
<evidence type="ECO:0000256" key="2">
    <source>
        <dbReference type="ARBA" id="ARBA00007163"/>
    </source>
</evidence>
<evidence type="ECO:0000256" key="4">
    <source>
        <dbReference type="ARBA" id="ARBA00023125"/>
    </source>
</evidence>
<name>A0A1J7HWH5_LUPAN</name>
<dbReference type="PANTHER" id="PTHR45967">
    <property type="entry name" value="G-BOX-BINDING FACTOR 3-RELATED"/>
    <property type="match status" value="1"/>
</dbReference>
<sequence>MGHNEEEKSTKTEKPSSPVTTDQTNQTNSHVYPDWAAMQAYYGPRVALPPYYNSAVASGHTPHPYMWAPPQMKRMSNSATYYLFQPMMPPYGPPYAAMYPHGGVYAHPGVPIGPPSHGQGVPTSPAVGTPLSIETTPKLSGNADQGLMKKLKGFDVLAMSIGNGYAESAEHGSENRLLQSGDTGGSSDGSDSNTSGANQTRRKRSHEGTPTTDEDGKTEIHVSPASKVALAASKMMSVVPANIAGKPVVELTNPSIVGTNSTSAPRPYAVLPAEAWVQNERELKRERRKQSNRESARRSRLRKQAESEELARKVDALNAENVTLKSEMNKLAESSEKLRVENATLKEKLKHVQLGQTENLLSRVNDNSGSNERISEEDNGFCDKKTNNSGIKLHQLLDASPRADAVAAG</sequence>
<feature type="region of interest" description="Disordered" evidence="7">
    <location>
        <begin position="1"/>
        <end position="30"/>
    </location>
</feature>
<dbReference type="CDD" id="cd14702">
    <property type="entry name" value="bZIP_plant_GBF1"/>
    <property type="match status" value="1"/>
</dbReference>
<organism evidence="9 10">
    <name type="scientific">Lupinus angustifolius</name>
    <name type="common">Narrow-leaved blue lupine</name>
    <dbReference type="NCBI Taxonomy" id="3871"/>
    <lineage>
        <taxon>Eukaryota</taxon>
        <taxon>Viridiplantae</taxon>
        <taxon>Streptophyta</taxon>
        <taxon>Embryophyta</taxon>
        <taxon>Tracheophyta</taxon>
        <taxon>Spermatophyta</taxon>
        <taxon>Magnoliopsida</taxon>
        <taxon>eudicotyledons</taxon>
        <taxon>Gunneridae</taxon>
        <taxon>Pentapetalae</taxon>
        <taxon>rosids</taxon>
        <taxon>fabids</taxon>
        <taxon>Fabales</taxon>
        <taxon>Fabaceae</taxon>
        <taxon>Papilionoideae</taxon>
        <taxon>50 kb inversion clade</taxon>
        <taxon>genistoids sensu lato</taxon>
        <taxon>core genistoids</taxon>
        <taxon>Genisteae</taxon>
        <taxon>Lupinus</taxon>
    </lineage>
</organism>
<feature type="compositionally biased region" description="Basic and acidic residues" evidence="7">
    <location>
        <begin position="1"/>
        <end position="14"/>
    </location>
</feature>
<evidence type="ECO:0000256" key="5">
    <source>
        <dbReference type="ARBA" id="ARBA00023163"/>
    </source>
</evidence>
<reference evidence="9 10" key="1">
    <citation type="journal article" date="2017" name="Plant Biotechnol. J.">
        <title>A comprehensive draft genome sequence for lupin (Lupinus angustifolius), an emerging health food: insights into plant-microbe interactions and legume evolution.</title>
        <authorList>
            <person name="Hane J.K."/>
            <person name="Ming Y."/>
            <person name="Kamphuis L.G."/>
            <person name="Nelson M.N."/>
            <person name="Garg G."/>
            <person name="Atkins C.A."/>
            <person name="Bayer P.E."/>
            <person name="Bravo A."/>
            <person name="Bringans S."/>
            <person name="Cannon S."/>
            <person name="Edwards D."/>
            <person name="Foley R."/>
            <person name="Gao L.L."/>
            <person name="Harrison M.J."/>
            <person name="Huang W."/>
            <person name="Hurgobin B."/>
            <person name="Li S."/>
            <person name="Liu C.W."/>
            <person name="McGrath A."/>
            <person name="Morahan G."/>
            <person name="Murray J."/>
            <person name="Weller J."/>
            <person name="Jian J."/>
            <person name="Singh K.B."/>
        </authorList>
    </citation>
    <scope>NUCLEOTIDE SEQUENCE [LARGE SCALE GENOMIC DNA]</scope>
    <source>
        <strain evidence="10">cv. Tanjil</strain>
        <tissue evidence="9">Whole plant</tissue>
    </source>
</reference>
<feature type="domain" description="BZIP" evidence="8">
    <location>
        <begin position="282"/>
        <end position="345"/>
    </location>
</feature>
<dbReference type="EMBL" id="CM007362">
    <property type="protein sequence ID" value="OIW17205.1"/>
    <property type="molecule type" value="Genomic_DNA"/>
</dbReference>
<feature type="compositionally biased region" description="Basic and acidic residues" evidence="7">
    <location>
        <begin position="373"/>
        <end position="386"/>
    </location>
</feature>
<dbReference type="AlphaFoldDB" id="A0A1J7HWH5"/>
<evidence type="ECO:0000256" key="1">
    <source>
        <dbReference type="ARBA" id="ARBA00004123"/>
    </source>
</evidence>
<dbReference type="Pfam" id="PF16596">
    <property type="entry name" value="MFMR_assoc"/>
    <property type="match status" value="1"/>
</dbReference>
<evidence type="ECO:0000256" key="7">
    <source>
        <dbReference type="SAM" id="MobiDB-lite"/>
    </source>
</evidence>
<keyword evidence="10" id="KW-1185">Reference proteome</keyword>
<dbReference type="Pfam" id="PF07777">
    <property type="entry name" value="MFMR"/>
    <property type="match status" value="1"/>
</dbReference>
<feature type="compositionally biased region" description="Polar residues" evidence="7">
    <location>
        <begin position="360"/>
        <end position="372"/>
    </location>
</feature>
<dbReference type="GO" id="GO:0000976">
    <property type="term" value="F:transcription cis-regulatory region binding"/>
    <property type="evidence" value="ECO:0007669"/>
    <property type="project" value="UniProtKB-ARBA"/>
</dbReference>
<feature type="region of interest" description="Disordered" evidence="7">
    <location>
        <begin position="281"/>
        <end position="310"/>
    </location>
</feature>
<dbReference type="Gramene" id="OIW17205">
    <property type="protein sequence ID" value="OIW17205"/>
    <property type="gene ID" value="TanjilG_02494"/>
</dbReference>
<dbReference type="InterPro" id="IPR004827">
    <property type="entry name" value="bZIP"/>
</dbReference>
<evidence type="ECO:0000313" key="9">
    <source>
        <dbReference type="EMBL" id="OIW17205.1"/>
    </source>
</evidence>
<dbReference type="Pfam" id="PF00170">
    <property type="entry name" value="bZIP_1"/>
    <property type="match status" value="1"/>
</dbReference>
<accession>A0A1J7HWH5</accession>
<dbReference type="InterPro" id="IPR044827">
    <property type="entry name" value="GBF-like"/>
</dbReference>
<dbReference type="PROSITE" id="PS00036">
    <property type="entry name" value="BZIP_BASIC"/>
    <property type="match status" value="1"/>
</dbReference>
<dbReference type="GO" id="GO:0003700">
    <property type="term" value="F:DNA-binding transcription factor activity"/>
    <property type="evidence" value="ECO:0007669"/>
    <property type="project" value="InterPro"/>
</dbReference>
<evidence type="ECO:0000313" key="10">
    <source>
        <dbReference type="Proteomes" id="UP000188354"/>
    </source>
</evidence>
<dbReference type="InterPro" id="IPR046347">
    <property type="entry name" value="bZIP_sf"/>
</dbReference>
<dbReference type="SMART" id="SM00338">
    <property type="entry name" value="BRLZ"/>
    <property type="match status" value="1"/>
</dbReference>
<keyword evidence="3" id="KW-0805">Transcription regulation</keyword>
<dbReference type="OMA" id="YLDWSNM"/>
<feature type="region of interest" description="Disordered" evidence="7">
    <location>
        <begin position="168"/>
        <end position="222"/>
    </location>
</feature>
<proteinExistence type="inferred from homology"/>
<feature type="region of interest" description="Disordered" evidence="7">
    <location>
        <begin position="360"/>
        <end position="390"/>
    </location>
</feature>
<dbReference type="InterPro" id="IPR045314">
    <property type="entry name" value="bZIP_plant_GBF1"/>
</dbReference>
<dbReference type="PANTHER" id="PTHR45967:SF1">
    <property type="entry name" value="G-BOX-BINDING FACTOR 3"/>
    <property type="match status" value="1"/>
</dbReference>